<keyword evidence="4" id="KW-0597">Phosphoprotein</keyword>
<dbReference type="EMBL" id="CP003282">
    <property type="protein sequence ID" value="AFG36398.1"/>
    <property type="molecule type" value="Genomic_DNA"/>
</dbReference>
<dbReference type="STRING" id="889378.Spiaf_0290"/>
<evidence type="ECO:0000256" key="1">
    <source>
        <dbReference type="ARBA" id="ARBA00000085"/>
    </source>
</evidence>
<dbReference type="OrthoDB" id="9767435at2"/>
<dbReference type="GO" id="GO:0007165">
    <property type="term" value="P:signal transduction"/>
    <property type="evidence" value="ECO:0007669"/>
    <property type="project" value="InterPro"/>
</dbReference>
<dbReference type="RefSeq" id="WP_014454396.1">
    <property type="nucleotide sequence ID" value="NC_017098.1"/>
</dbReference>
<dbReference type="GO" id="GO:0005524">
    <property type="term" value="F:ATP binding"/>
    <property type="evidence" value="ECO:0007669"/>
    <property type="project" value="UniProtKB-KW"/>
</dbReference>
<dbReference type="PANTHER" id="PTHR41523:SF8">
    <property type="entry name" value="ETHYLENE RESPONSE SENSOR PROTEIN"/>
    <property type="match status" value="1"/>
</dbReference>
<evidence type="ECO:0000313" key="12">
    <source>
        <dbReference type="EMBL" id="AFG36398.1"/>
    </source>
</evidence>
<dbReference type="Gene3D" id="3.30.565.10">
    <property type="entry name" value="Histidine kinase-like ATPase, C-terminal domain"/>
    <property type="match status" value="1"/>
</dbReference>
<dbReference type="HOGENOM" id="CLU_463728_0_0_12"/>
<dbReference type="SMART" id="SM00387">
    <property type="entry name" value="HATPase_c"/>
    <property type="match status" value="1"/>
</dbReference>
<feature type="transmembrane region" description="Helical" evidence="9">
    <location>
        <begin position="294"/>
        <end position="317"/>
    </location>
</feature>
<name>H9UFV5_SPIAZ</name>
<keyword evidence="6" id="KW-0547">Nucleotide-binding</keyword>
<evidence type="ECO:0000256" key="7">
    <source>
        <dbReference type="ARBA" id="ARBA00022777"/>
    </source>
</evidence>
<dbReference type="InterPro" id="IPR005467">
    <property type="entry name" value="His_kinase_dom"/>
</dbReference>
<dbReference type="eggNOG" id="COG3920">
    <property type="taxonomic scope" value="Bacteria"/>
</dbReference>
<dbReference type="Gene3D" id="6.10.340.10">
    <property type="match status" value="1"/>
</dbReference>
<dbReference type="GO" id="GO:0004673">
    <property type="term" value="F:protein histidine kinase activity"/>
    <property type="evidence" value="ECO:0007669"/>
    <property type="project" value="UniProtKB-EC"/>
</dbReference>
<evidence type="ECO:0000256" key="6">
    <source>
        <dbReference type="ARBA" id="ARBA00022741"/>
    </source>
</evidence>
<dbReference type="SMART" id="SM00911">
    <property type="entry name" value="HWE_HK"/>
    <property type="match status" value="1"/>
</dbReference>
<keyword evidence="5" id="KW-0808">Transferase</keyword>
<dbReference type="eggNOG" id="COG2205">
    <property type="taxonomic scope" value="Bacteria"/>
</dbReference>
<dbReference type="Pfam" id="PF07568">
    <property type="entry name" value="HisKA_2"/>
    <property type="match status" value="1"/>
</dbReference>
<dbReference type="SUPFAM" id="SSF55874">
    <property type="entry name" value="ATPase domain of HSP90 chaperone/DNA topoisomerase II/histidine kinase"/>
    <property type="match status" value="1"/>
</dbReference>
<dbReference type="PANTHER" id="PTHR41523">
    <property type="entry name" value="TWO-COMPONENT SYSTEM SENSOR PROTEIN"/>
    <property type="match status" value="1"/>
</dbReference>
<comment type="catalytic activity">
    <reaction evidence="1">
        <text>ATP + protein L-histidine = ADP + protein N-phospho-L-histidine.</text>
        <dbReference type="EC" id="2.7.13.3"/>
    </reaction>
</comment>
<dbReference type="KEGG" id="sfc:Spiaf_0290"/>
<evidence type="ECO:0000313" key="13">
    <source>
        <dbReference type="Proteomes" id="UP000007383"/>
    </source>
</evidence>
<dbReference type="Proteomes" id="UP000007383">
    <property type="component" value="Chromosome"/>
</dbReference>
<dbReference type="InterPro" id="IPR003660">
    <property type="entry name" value="HAMP_dom"/>
</dbReference>
<gene>
    <name evidence="12" type="ordered locus">Spiaf_0290</name>
</gene>
<dbReference type="Pfam" id="PF02518">
    <property type="entry name" value="HATPase_c"/>
    <property type="match status" value="1"/>
</dbReference>
<comment type="subcellular location">
    <subcellularLocation>
        <location evidence="2">Membrane</location>
    </subcellularLocation>
</comment>
<reference evidence="13" key="1">
    <citation type="journal article" date="2013" name="Stand. Genomic Sci.">
        <title>Complete genome sequence of the halophilic bacterium Spirochaeta africana type strain (Z-7692(T)) from the alkaline Lake Magadi in the East African Rift.</title>
        <authorList>
            <person name="Liolos K."/>
            <person name="Abt B."/>
            <person name="Scheuner C."/>
            <person name="Teshima H."/>
            <person name="Held B."/>
            <person name="Lapidus A."/>
            <person name="Nolan M."/>
            <person name="Lucas S."/>
            <person name="Deshpande S."/>
            <person name="Cheng J.F."/>
            <person name="Tapia R."/>
            <person name="Goodwin L.A."/>
            <person name="Pitluck S."/>
            <person name="Pagani I."/>
            <person name="Ivanova N."/>
            <person name="Mavromatis K."/>
            <person name="Mikhailova N."/>
            <person name="Huntemann M."/>
            <person name="Pati A."/>
            <person name="Chen A."/>
            <person name="Palaniappan K."/>
            <person name="Land M."/>
            <person name="Rohde M."/>
            <person name="Tindall B.J."/>
            <person name="Detter J.C."/>
            <person name="Goker M."/>
            <person name="Bristow J."/>
            <person name="Eisen J.A."/>
            <person name="Markowitz V."/>
            <person name="Hugenholtz P."/>
            <person name="Woyke T."/>
            <person name="Klenk H.P."/>
            <person name="Kyrpides N.C."/>
        </authorList>
    </citation>
    <scope>NUCLEOTIDE SEQUENCE</scope>
    <source>
        <strain evidence="13">ATCC 700263 / DSM 8902 / Z-7692</strain>
    </source>
</reference>
<dbReference type="GO" id="GO:0016020">
    <property type="term" value="C:membrane"/>
    <property type="evidence" value="ECO:0007669"/>
    <property type="project" value="UniProtKB-SubCell"/>
</dbReference>
<sequence>MKKSILLVLIILISCTALGLSLFFGLSFSREMDRLVQRDRSEVASQVAHRLALLDDILLVLERDIRHQTEEMLQQAYRRLRQLEPDPAAWDDQLLQRVAGETGEIDLYIIESDLVIRRTTFVPDRGLKLGEVGPLFAQFLQDVIGSGEVFTQRFSISNQTGRLMTYSYYSPPGSNFILQASLEFRQAMLRQGLDFSPQRLFDSLLKEHSFVRGADLITFTGLATWSLVTGELVELPPDVLAELRADREVRYVEDDILVSYQPQAFLSQDNPYGELFVLELRYDLGYYQAVLQRFILRGALITLILTIILSALAGVILERSLIRGVGNFRAALLQASEGRYDVRLPVVHRINEYREISMAFNRLVASAAEREHRLEQQARDLSVALTQRDVLLREIHHRVKNNLQIITSLISIEQGRVDSAAAGVFTQINTRVRAMSAVHEILYEADNLQGAQLEELVDRVFRSVTAVYGLDSRACTFSYNLPEMILPVDIAIPLALIMTEAITNSVKYAGSDDGQEDVALRVAASRLAEGGWQLELRDNGPGFPEEVGFSDGFGFVLMRGLAEQIGGSLQLDSDYGAVVRVILPDPTG</sequence>
<dbReference type="InterPro" id="IPR003594">
    <property type="entry name" value="HATPase_dom"/>
</dbReference>
<protein>
    <recommendedName>
        <fullName evidence="3">histidine kinase</fullName>
        <ecNumber evidence="3">2.7.13.3</ecNumber>
    </recommendedName>
</protein>
<dbReference type="PATRIC" id="fig|889378.3.peg.296"/>
<dbReference type="PROSITE" id="PS50885">
    <property type="entry name" value="HAMP"/>
    <property type="match status" value="1"/>
</dbReference>
<feature type="domain" description="Histidine kinase" evidence="10">
    <location>
        <begin position="394"/>
        <end position="587"/>
    </location>
</feature>
<dbReference type="InterPro" id="IPR011495">
    <property type="entry name" value="Sig_transdc_His_kin_sub2_dim/P"/>
</dbReference>
<organism evidence="12 13">
    <name type="scientific">Spirochaeta africana (strain ATCC 700263 / DSM 8902 / Z-7692)</name>
    <dbReference type="NCBI Taxonomy" id="889378"/>
    <lineage>
        <taxon>Bacteria</taxon>
        <taxon>Pseudomonadati</taxon>
        <taxon>Spirochaetota</taxon>
        <taxon>Spirochaetia</taxon>
        <taxon>Spirochaetales</taxon>
        <taxon>Spirochaetaceae</taxon>
        <taxon>Spirochaeta</taxon>
    </lineage>
</organism>
<dbReference type="PROSITE" id="PS50109">
    <property type="entry name" value="HIS_KIN"/>
    <property type="match status" value="1"/>
</dbReference>
<dbReference type="Pfam" id="PF00672">
    <property type="entry name" value="HAMP"/>
    <property type="match status" value="1"/>
</dbReference>
<dbReference type="AlphaFoldDB" id="H9UFV5"/>
<accession>H9UFV5</accession>
<keyword evidence="9" id="KW-0812">Transmembrane</keyword>
<evidence type="ECO:0000259" key="11">
    <source>
        <dbReference type="PROSITE" id="PS50885"/>
    </source>
</evidence>
<dbReference type="InterPro" id="IPR011102">
    <property type="entry name" value="Sig_transdc_His_kinase_HWE"/>
</dbReference>
<dbReference type="CDD" id="cd16936">
    <property type="entry name" value="HATPase_RsbW-like"/>
    <property type="match status" value="1"/>
</dbReference>
<keyword evidence="9" id="KW-0472">Membrane</keyword>
<dbReference type="EC" id="2.7.13.3" evidence="3"/>
<evidence type="ECO:0000256" key="8">
    <source>
        <dbReference type="ARBA" id="ARBA00022840"/>
    </source>
</evidence>
<evidence type="ECO:0000256" key="4">
    <source>
        <dbReference type="ARBA" id="ARBA00022553"/>
    </source>
</evidence>
<keyword evidence="7 12" id="KW-0418">Kinase</keyword>
<evidence type="ECO:0000256" key="9">
    <source>
        <dbReference type="SAM" id="Phobius"/>
    </source>
</evidence>
<keyword evidence="13" id="KW-1185">Reference proteome</keyword>
<dbReference type="PROSITE" id="PS51257">
    <property type="entry name" value="PROKAR_LIPOPROTEIN"/>
    <property type="match status" value="1"/>
</dbReference>
<proteinExistence type="predicted"/>
<keyword evidence="8" id="KW-0067">ATP-binding</keyword>
<evidence type="ECO:0000259" key="10">
    <source>
        <dbReference type="PROSITE" id="PS50109"/>
    </source>
</evidence>
<evidence type="ECO:0000256" key="3">
    <source>
        <dbReference type="ARBA" id="ARBA00012438"/>
    </source>
</evidence>
<evidence type="ECO:0000256" key="2">
    <source>
        <dbReference type="ARBA" id="ARBA00004370"/>
    </source>
</evidence>
<feature type="domain" description="HAMP" evidence="11">
    <location>
        <begin position="319"/>
        <end position="372"/>
    </location>
</feature>
<keyword evidence="9" id="KW-1133">Transmembrane helix</keyword>
<dbReference type="InterPro" id="IPR036890">
    <property type="entry name" value="HATPase_C_sf"/>
</dbReference>
<evidence type="ECO:0000256" key="5">
    <source>
        <dbReference type="ARBA" id="ARBA00022679"/>
    </source>
</evidence>